<dbReference type="EMBL" id="CP108318">
    <property type="protein sequence ID" value="WTW59209.1"/>
    <property type="molecule type" value="Genomic_DNA"/>
</dbReference>
<feature type="region of interest" description="Disordered" evidence="1">
    <location>
        <begin position="1"/>
        <end position="57"/>
    </location>
</feature>
<sequence>MADKRMLAASAGPPTGQGPLKESGGSAAAGRSGRLVPSASSGAAPERRSRPVTRQDC</sequence>
<dbReference type="AlphaFoldDB" id="A0AAU2UWC0"/>
<evidence type="ECO:0000256" key="1">
    <source>
        <dbReference type="SAM" id="MobiDB-lite"/>
    </source>
</evidence>
<feature type="compositionally biased region" description="Low complexity" evidence="1">
    <location>
        <begin position="23"/>
        <end position="34"/>
    </location>
</feature>
<proteinExistence type="predicted"/>
<name>A0AAU2UWC0_9ACTN</name>
<evidence type="ECO:0000313" key="2">
    <source>
        <dbReference type="EMBL" id="WTW59209.1"/>
    </source>
</evidence>
<feature type="compositionally biased region" description="Basic and acidic residues" evidence="1">
    <location>
        <begin position="45"/>
        <end position="57"/>
    </location>
</feature>
<gene>
    <name evidence="2" type="ORF">OG549_00260</name>
</gene>
<accession>A0AAU2UWC0</accession>
<protein>
    <submittedName>
        <fullName evidence="2">Uncharacterized protein</fullName>
    </submittedName>
</protein>
<reference evidence="2" key="1">
    <citation type="submission" date="2022-10" db="EMBL/GenBank/DDBJ databases">
        <title>The complete genomes of actinobacterial strains from the NBC collection.</title>
        <authorList>
            <person name="Joergensen T.S."/>
            <person name="Alvarez Arevalo M."/>
            <person name="Sterndorff E.B."/>
            <person name="Faurdal D."/>
            <person name="Vuksanovic O."/>
            <person name="Mourched A.-S."/>
            <person name="Charusanti P."/>
            <person name="Shaw S."/>
            <person name="Blin K."/>
            <person name="Weber T."/>
        </authorList>
    </citation>
    <scope>NUCLEOTIDE SEQUENCE</scope>
    <source>
        <strain evidence="2">NBC_00003</strain>
    </source>
</reference>
<organism evidence="2">
    <name type="scientific">Streptomyces sp. NBC_00003</name>
    <dbReference type="NCBI Taxonomy" id="2903608"/>
    <lineage>
        <taxon>Bacteria</taxon>
        <taxon>Bacillati</taxon>
        <taxon>Actinomycetota</taxon>
        <taxon>Actinomycetes</taxon>
        <taxon>Kitasatosporales</taxon>
        <taxon>Streptomycetaceae</taxon>
        <taxon>Streptomyces</taxon>
    </lineage>
</organism>